<evidence type="ECO:0000313" key="7">
    <source>
        <dbReference type="EMBL" id="ONH65174.1"/>
    </source>
</evidence>
<dbReference type="Pfam" id="PF15409">
    <property type="entry name" value="PH_8"/>
    <property type="match status" value="1"/>
</dbReference>
<dbReference type="GO" id="GO:0030011">
    <property type="term" value="P:maintenance of cell polarity"/>
    <property type="evidence" value="ECO:0007669"/>
    <property type="project" value="TreeGrafter"/>
</dbReference>
<keyword evidence="8" id="KW-1185">Reference proteome</keyword>
<dbReference type="GO" id="GO:0097038">
    <property type="term" value="C:perinuclear endoplasmic reticulum"/>
    <property type="evidence" value="ECO:0007669"/>
    <property type="project" value="TreeGrafter"/>
</dbReference>
<dbReference type="Gene3D" id="2.40.160.120">
    <property type="match status" value="1"/>
</dbReference>
<dbReference type="GO" id="GO:0006897">
    <property type="term" value="P:endocytosis"/>
    <property type="evidence" value="ECO:0007669"/>
    <property type="project" value="TreeGrafter"/>
</dbReference>
<feature type="domain" description="PH" evidence="6">
    <location>
        <begin position="187"/>
        <end position="281"/>
    </location>
</feature>
<comment type="caution">
    <text evidence="7">The sequence shown here is derived from an EMBL/GenBank/DDBJ whole genome shotgun (WGS) entry which is preliminary data.</text>
</comment>
<dbReference type="STRING" id="36022.A0A1V2L037"/>
<evidence type="ECO:0000256" key="3">
    <source>
        <dbReference type="ARBA" id="ARBA00023055"/>
    </source>
</evidence>
<dbReference type="PROSITE" id="PS50003">
    <property type="entry name" value="PH_DOMAIN"/>
    <property type="match status" value="1"/>
</dbReference>
<dbReference type="PANTHER" id="PTHR10972:SF203">
    <property type="entry name" value="OXYSTEROL-BINDING PROTEIN HOMOLOG 3"/>
    <property type="match status" value="1"/>
</dbReference>
<keyword evidence="3" id="KW-0445">Lipid transport</keyword>
<dbReference type="GO" id="GO:0120009">
    <property type="term" value="P:intermembrane lipid transfer"/>
    <property type="evidence" value="ECO:0007669"/>
    <property type="project" value="UniProtKB-ARBA"/>
</dbReference>
<dbReference type="PANTHER" id="PTHR10972">
    <property type="entry name" value="OXYSTEROL-BINDING PROTEIN-RELATED"/>
    <property type="match status" value="1"/>
</dbReference>
<dbReference type="Gene3D" id="2.30.29.30">
    <property type="entry name" value="Pleckstrin-homology domain (PH domain)/Phosphotyrosine-binding domain (PTB)"/>
    <property type="match status" value="1"/>
</dbReference>
<evidence type="ECO:0000256" key="1">
    <source>
        <dbReference type="ARBA" id="ARBA00008842"/>
    </source>
</evidence>
<protein>
    <submittedName>
        <fullName evidence="7">Oxysterol-binding protein 3</fullName>
    </submittedName>
</protein>
<evidence type="ECO:0000256" key="2">
    <source>
        <dbReference type="ARBA" id="ARBA00022448"/>
    </source>
</evidence>
<keyword evidence="2" id="KW-0813">Transport</keyword>
<dbReference type="InterPro" id="IPR041680">
    <property type="entry name" value="PH_8"/>
</dbReference>
<dbReference type="Pfam" id="PF01237">
    <property type="entry name" value="Oxysterol_BP"/>
    <property type="match status" value="1"/>
</dbReference>
<comment type="similarity">
    <text evidence="1">Belongs to the OSBP family.</text>
</comment>
<dbReference type="AlphaFoldDB" id="A0A1V2L037"/>
<dbReference type="GO" id="GO:0005829">
    <property type="term" value="C:cytosol"/>
    <property type="evidence" value="ECO:0007669"/>
    <property type="project" value="TreeGrafter"/>
</dbReference>
<dbReference type="FunFam" id="2.40.160.120:FF:000001">
    <property type="entry name" value="Oxysterol-binding protein"/>
    <property type="match status" value="1"/>
</dbReference>
<dbReference type="OMA" id="SYFVRWV"/>
<evidence type="ECO:0000256" key="5">
    <source>
        <dbReference type="SAM" id="MobiDB-lite"/>
    </source>
</evidence>
<evidence type="ECO:0000259" key="6">
    <source>
        <dbReference type="PROSITE" id="PS50003"/>
    </source>
</evidence>
<dbReference type="InterPro" id="IPR037239">
    <property type="entry name" value="OSBP_sf"/>
</dbReference>
<dbReference type="GO" id="GO:0032934">
    <property type="term" value="F:sterol binding"/>
    <property type="evidence" value="ECO:0007669"/>
    <property type="project" value="TreeGrafter"/>
</dbReference>
<dbReference type="Gene3D" id="2.60.120.680">
    <property type="entry name" value="GOLD domain"/>
    <property type="match status" value="1"/>
</dbReference>
<feature type="region of interest" description="Disordered" evidence="5">
    <location>
        <begin position="460"/>
        <end position="488"/>
    </location>
</feature>
<reference evidence="8" key="1">
    <citation type="journal article" date="2017" name="Genome Announc.">
        <title>Genome sequences of Cyberlindnera fabianii 65, Pichia kudriavzevii 129, and Saccharomyces cerevisiae 131 isolated from fermented masau fruits in Zimbabwe.</title>
        <authorList>
            <person name="van Rijswijck I.M.H."/>
            <person name="Derks M.F.L."/>
            <person name="Abee T."/>
            <person name="de Ridder D."/>
            <person name="Smid E.J."/>
        </authorList>
    </citation>
    <scope>NUCLEOTIDE SEQUENCE [LARGE SCALE GENOMIC DNA]</scope>
    <source>
        <strain evidence="8">65</strain>
    </source>
</reference>
<proteinExistence type="inferred from homology"/>
<dbReference type="InterPro" id="IPR000648">
    <property type="entry name" value="Oxysterol-bd"/>
</dbReference>
<dbReference type="Gene3D" id="3.30.70.3490">
    <property type="match status" value="1"/>
</dbReference>
<accession>A0A1V2L037</accession>
<dbReference type="GO" id="GO:0032541">
    <property type="term" value="C:cortical endoplasmic reticulum"/>
    <property type="evidence" value="ECO:0007669"/>
    <property type="project" value="TreeGrafter"/>
</dbReference>
<feature type="compositionally biased region" description="Acidic residues" evidence="5">
    <location>
        <begin position="462"/>
        <end position="471"/>
    </location>
</feature>
<name>A0A1V2L037_CYBFA</name>
<organism evidence="7 8">
    <name type="scientific">Cyberlindnera fabianii</name>
    <name type="common">Yeast</name>
    <name type="synonym">Hansenula fabianii</name>
    <dbReference type="NCBI Taxonomy" id="36022"/>
    <lineage>
        <taxon>Eukaryota</taxon>
        <taxon>Fungi</taxon>
        <taxon>Dikarya</taxon>
        <taxon>Ascomycota</taxon>
        <taxon>Saccharomycotina</taxon>
        <taxon>Saccharomycetes</taxon>
        <taxon>Phaffomycetales</taxon>
        <taxon>Phaffomycetaceae</taxon>
        <taxon>Cyberlindnera</taxon>
    </lineage>
</organism>
<dbReference type="EMBL" id="MPUK01000013">
    <property type="protein sequence ID" value="ONH65174.1"/>
    <property type="molecule type" value="Genomic_DNA"/>
</dbReference>
<dbReference type="InterPro" id="IPR001849">
    <property type="entry name" value="PH_domain"/>
</dbReference>
<dbReference type="SUPFAM" id="SSF101576">
    <property type="entry name" value="Supernatant protein factor (SPF), C-terminal domain"/>
    <property type="match status" value="1"/>
</dbReference>
<dbReference type="InterPro" id="IPR036598">
    <property type="entry name" value="GOLD_dom_sf"/>
</dbReference>
<dbReference type="SUPFAM" id="SSF144000">
    <property type="entry name" value="Oxysterol-binding protein-like"/>
    <property type="match status" value="1"/>
</dbReference>
<dbReference type="GO" id="GO:0034727">
    <property type="term" value="P:piecemeal microautophagy of the nucleus"/>
    <property type="evidence" value="ECO:0007669"/>
    <property type="project" value="TreeGrafter"/>
</dbReference>
<gene>
    <name evidence="7" type="ORF">BON22_4961</name>
</gene>
<keyword evidence="4" id="KW-0446">Lipid-binding</keyword>
<dbReference type="GO" id="GO:0005886">
    <property type="term" value="C:plasma membrane"/>
    <property type="evidence" value="ECO:0007669"/>
    <property type="project" value="TreeGrafter"/>
</dbReference>
<dbReference type="SUPFAM" id="SSF50729">
    <property type="entry name" value="PH domain-like"/>
    <property type="match status" value="1"/>
</dbReference>
<dbReference type="Proteomes" id="UP000189513">
    <property type="component" value="Unassembled WGS sequence"/>
</dbReference>
<dbReference type="GO" id="GO:0006887">
    <property type="term" value="P:exocytosis"/>
    <property type="evidence" value="ECO:0007669"/>
    <property type="project" value="TreeGrafter"/>
</dbReference>
<dbReference type="GO" id="GO:0035621">
    <property type="term" value="P:ER to Golgi ceramide transport"/>
    <property type="evidence" value="ECO:0007669"/>
    <property type="project" value="TreeGrafter"/>
</dbReference>
<dbReference type="SMART" id="SM00233">
    <property type="entry name" value="PH"/>
    <property type="match status" value="1"/>
</dbReference>
<evidence type="ECO:0000256" key="4">
    <source>
        <dbReference type="ARBA" id="ARBA00023121"/>
    </source>
</evidence>
<evidence type="ECO:0000313" key="8">
    <source>
        <dbReference type="Proteomes" id="UP000189513"/>
    </source>
</evidence>
<sequence>METIDIHSRSFAVKWIQIPDGVTVMFQIKPIKRSVTFGVYRSAQDVKSEPSLYSVLDAESNNSSSTSLHRRRSNTSLSMEERLQKSSLHCVKSYGMLNGNEMFQGEFKVDKGGIFAFVFDNTFSKSYSKKVLFNKFFVEEVATTSTSTSSAPRSSSLKTSSTPSLTRKLSVSASSLNVANELHPNNGQYLQGYLLKKKRKKLQGFTKRYFVLNFKYNTLSYYLNEKTLKFRGEMQINLASVTAFKDENMIVIDSGMDVWILKTLNQEDWDNWINALNFIKLQASESKPTTITQEKPKTLLSASNTGFSGTPHLHDPLSGIDGSPINSATSSPAQLPTITSKKNLSGIDETLKKPELGEVLLNIDTRIDKLSLLLQRVNATTSSNTPELNSATSELSDLQSYVKSLLLQPPELVLSRQGSVFSDDYFDAEDGLTTGDESGDDLDNRVLLLPGGNATATYSVDDLSDQDDDSVELVSPQPAGDKGQTVDLYPLPLSPVSRRNTVKPSTSTPQSLFSFLRKNVGKDLSSISMPVTSNEPLTILQKLGEMFEHSDLLTQASQEENLDIKLIKISTFAMSNLGPLRSKERNLRKPFNPILGETYEMVNEKLGIRLISEKICHKPQIFAFHCESSDWELSFTLCPEQKFWGKSLELINKGDIILTLKTTGEAFKWQQPSTMLKNIIAGDRYSEPVNSMTVTSSSGVKSVVEFKKPQGGLFSTPRCEGVSINVLDKSGKKSSYFAEGNWTSEVYLKNLNEAKSSTKIYVASELLRDESSRWGFSVFASNLNEITAIEQGKIPVTDSRFRPDVRAYENGDIKSAETLKLEIEQRQRERRKLVADAGEVHIPSFFKKVGSGEMDYEVIKGEEGYWEKRKRGDWTGLTELW</sequence>
<dbReference type="InterPro" id="IPR011993">
    <property type="entry name" value="PH-like_dom_sf"/>
</dbReference>
<dbReference type="VEuPathDB" id="FungiDB:BON22_4961"/>
<feature type="region of interest" description="Disordered" evidence="5">
    <location>
        <begin position="61"/>
        <end position="80"/>
    </location>
</feature>